<dbReference type="PROSITE" id="PS50102">
    <property type="entry name" value="RRM"/>
    <property type="match status" value="2"/>
</dbReference>
<evidence type="ECO:0000313" key="4">
    <source>
        <dbReference type="EMBL" id="RKP27951.1"/>
    </source>
</evidence>
<proteinExistence type="predicted"/>
<evidence type="ECO:0000256" key="2">
    <source>
        <dbReference type="SAM" id="MobiDB-lite"/>
    </source>
</evidence>
<accession>A0A4P9Z7R1</accession>
<evidence type="ECO:0000259" key="3">
    <source>
        <dbReference type="PROSITE" id="PS50102"/>
    </source>
</evidence>
<sequence>MLIHAAYSLVATRSEGQLRGSVYSHFSQWGELLDVKVFRDWQQRPYSFVQFESKEAAMVALQESKGSLIDGRPIRVEPARVNRALFIVHKEAREITEQEIRQLIRSYGEIETLEILPWSANNQERGLAFVKFCYRDDAIQAYLGVRTSRTWCVDWANHAERLVHPNDKTSLFVGQLNPQEITEDKLYARFERYGSIAELALINRMAPRACQCISVQYREPREHLVYRRASRGIIPSSVHPFPTTVGRFRHPLAEEPAISMPAYTLPPPSGPTPLSPLGYASPIENYYYPCLPAFTGAPPAFYTSGQLPQPSDGLPVYVYPPHPAVVTPVPYHHQQQHVPPPGDGAHSVNTPTPESRHAYKLPTPQSSDQSANTTPSKPALPTSEPAAGTAAQALSDICYHMSGMHVASRTSV</sequence>
<dbReference type="Gene3D" id="3.30.70.330">
    <property type="match status" value="3"/>
</dbReference>
<dbReference type="PANTHER" id="PTHR48034">
    <property type="entry name" value="TRANSFORMER-2 SEX-DETERMINING PROTEIN-RELATED"/>
    <property type="match status" value="1"/>
</dbReference>
<dbReference type="GO" id="GO:0003723">
    <property type="term" value="F:RNA binding"/>
    <property type="evidence" value="ECO:0007669"/>
    <property type="project" value="UniProtKB-UniRule"/>
</dbReference>
<gene>
    <name evidence="4" type="ORF">SYNPS1DRAFT_20664</name>
</gene>
<dbReference type="InterPro" id="IPR012677">
    <property type="entry name" value="Nucleotide-bd_a/b_plait_sf"/>
</dbReference>
<feature type="compositionally biased region" description="Low complexity" evidence="2">
    <location>
        <begin position="328"/>
        <end position="337"/>
    </location>
</feature>
<dbReference type="InterPro" id="IPR050441">
    <property type="entry name" value="RBM"/>
</dbReference>
<dbReference type="EMBL" id="KZ989132">
    <property type="protein sequence ID" value="RKP27951.1"/>
    <property type="molecule type" value="Genomic_DNA"/>
</dbReference>
<evidence type="ECO:0000313" key="5">
    <source>
        <dbReference type="Proteomes" id="UP000278143"/>
    </source>
</evidence>
<dbReference type="InterPro" id="IPR000504">
    <property type="entry name" value="RRM_dom"/>
</dbReference>
<feature type="compositionally biased region" description="Polar residues" evidence="2">
    <location>
        <begin position="363"/>
        <end position="376"/>
    </location>
</feature>
<dbReference type="OrthoDB" id="410044at2759"/>
<dbReference type="SMART" id="SM00360">
    <property type="entry name" value="RRM"/>
    <property type="match status" value="3"/>
</dbReference>
<feature type="domain" description="RRM" evidence="3">
    <location>
        <begin position="21"/>
        <end position="81"/>
    </location>
</feature>
<evidence type="ECO:0000256" key="1">
    <source>
        <dbReference type="PROSITE-ProRule" id="PRU00176"/>
    </source>
</evidence>
<dbReference type="SUPFAM" id="SSF54928">
    <property type="entry name" value="RNA-binding domain, RBD"/>
    <property type="match status" value="2"/>
</dbReference>
<keyword evidence="1" id="KW-0694">RNA-binding</keyword>
<protein>
    <recommendedName>
        <fullName evidence="3">RRM domain-containing protein</fullName>
    </recommendedName>
</protein>
<dbReference type="InterPro" id="IPR035979">
    <property type="entry name" value="RBD_domain_sf"/>
</dbReference>
<dbReference type="Proteomes" id="UP000278143">
    <property type="component" value="Unassembled WGS sequence"/>
</dbReference>
<name>A0A4P9Z7R1_9FUNG</name>
<dbReference type="AlphaFoldDB" id="A0A4P9Z7R1"/>
<feature type="domain" description="RRM" evidence="3">
    <location>
        <begin position="83"/>
        <end position="150"/>
    </location>
</feature>
<feature type="region of interest" description="Disordered" evidence="2">
    <location>
        <begin position="328"/>
        <end position="388"/>
    </location>
</feature>
<reference evidence="5" key="1">
    <citation type="journal article" date="2018" name="Nat. Microbiol.">
        <title>Leveraging single-cell genomics to expand the fungal tree of life.</title>
        <authorList>
            <person name="Ahrendt S.R."/>
            <person name="Quandt C.A."/>
            <person name="Ciobanu D."/>
            <person name="Clum A."/>
            <person name="Salamov A."/>
            <person name="Andreopoulos B."/>
            <person name="Cheng J.F."/>
            <person name="Woyke T."/>
            <person name="Pelin A."/>
            <person name="Henrissat B."/>
            <person name="Reynolds N.K."/>
            <person name="Benny G.L."/>
            <person name="Smith M.E."/>
            <person name="James T.Y."/>
            <person name="Grigoriev I.V."/>
        </authorList>
    </citation>
    <scope>NUCLEOTIDE SEQUENCE [LARGE SCALE GENOMIC DNA]</scope>
    <source>
        <strain evidence="5">Benny S71-1</strain>
    </source>
</reference>
<dbReference type="Pfam" id="PF00076">
    <property type="entry name" value="RRM_1"/>
    <property type="match status" value="2"/>
</dbReference>
<organism evidence="4 5">
    <name type="scientific">Syncephalis pseudoplumigaleata</name>
    <dbReference type="NCBI Taxonomy" id="1712513"/>
    <lineage>
        <taxon>Eukaryota</taxon>
        <taxon>Fungi</taxon>
        <taxon>Fungi incertae sedis</taxon>
        <taxon>Zoopagomycota</taxon>
        <taxon>Zoopagomycotina</taxon>
        <taxon>Zoopagomycetes</taxon>
        <taxon>Zoopagales</taxon>
        <taxon>Piptocephalidaceae</taxon>
        <taxon>Syncephalis</taxon>
    </lineage>
</organism>
<keyword evidence="5" id="KW-1185">Reference proteome</keyword>